<evidence type="ECO:0000313" key="2">
    <source>
        <dbReference type="Proteomes" id="UP000285883"/>
    </source>
</evidence>
<sequence>MKSRSWTLRMSTAATAATAEERDDAVRQAQGVAGLKSRLKVLTDIAEEKVYTFPDELAQEQARSAMLTTQLTTATLIQGSATTLQSELGQERVRTTDLSAQLTTATFSHAVASSVQSVLSITRAQLEVVTTECDQALSDVLKIQSETESDAQDRDARPVSDRHCHNNTNMITLLTQRVIIA</sequence>
<dbReference type="Proteomes" id="UP000285883">
    <property type="component" value="Unassembled WGS sequence"/>
</dbReference>
<accession>A0A3R7MLS7</accession>
<name>A0A3R7MLS7_9STRA</name>
<organism evidence="1 2">
    <name type="scientific">Phytophthora kernoviae</name>
    <dbReference type="NCBI Taxonomy" id="325452"/>
    <lineage>
        <taxon>Eukaryota</taxon>
        <taxon>Sar</taxon>
        <taxon>Stramenopiles</taxon>
        <taxon>Oomycota</taxon>
        <taxon>Peronosporomycetes</taxon>
        <taxon>Peronosporales</taxon>
        <taxon>Peronosporaceae</taxon>
        <taxon>Phytophthora</taxon>
    </lineage>
</organism>
<comment type="caution">
    <text evidence="1">The sequence shown here is derived from an EMBL/GenBank/DDBJ whole genome shotgun (WGS) entry which is preliminary data.</text>
</comment>
<gene>
    <name evidence="1" type="ORF">BBI17_009399</name>
</gene>
<dbReference type="AlphaFoldDB" id="A0A3R7MLS7"/>
<evidence type="ECO:0000313" key="1">
    <source>
        <dbReference type="EMBL" id="RLN06622.1"/>
    </source>
</evidence>
<dbReference type="EMBL" id="MAYM02001931">
    <property type="protein sequence ID" value="RLN06622.1"/>
    <property type="molecule type" value="Genomic_DNA"/>
</dbReference>
<protein>
    <submittedName>
        <fullName evidence="1">Uncharacterized protein</fullName>
    </submittedName>
</protein>
<proteinExistence type="predicted"/>
<reference evidence="1 2" key="1">
    <citation type="submission" date="2018-07" db="EMBL/GenBank/DDBJ databases">
        <title>Genome sequencing of oomycete isolates from Chile give support for New Zealand origin for Phytophthora kernoviae and make available the first Nothophytophthora sp. genome.</title>
        <authorList>
            <person name="Studholme D.J."/>
            <person name="Sanfuentes E."/>
            <person name="Panda P."/>
            <person name="Hill R."/>
            <person name="Sambles C."/>
            <person name="Grant M."/>
            <person name="Williams N.M."/>
            <person name="Mcdougal R.L."/>
        </authorList>
    </citation>
    <scope>NUCLEOTIDE SEQUENCE [LARGE SCALE GENOMIC DNA]</scope>
    <source>
        <strain evidence="1">Chile2</strain>
    </source>
</reference>